<dbReference type="AlphaFoldDB" id="M6VUD7"/>
<accession>M6VUD7</accession>
<organism evidence="1 2">
    <name type="scientific">Leptospira santarosai str. CBC1416</name>
    <dbReference type="NCBI Taxonomy" id="1193059"/>
    <lineage>
        <taxon>Bacteria</taxon>
        <taxon>Pseudomonadati</taxon>
        <taxon>Spirochaetota</taxon>
        <taxon>Spirochaetia</taxon>
        <taxon>Leptospirales</taxon>
        <taxon>Leptospiraceae</taxon>
        <taxon>Leptospira</taxon>
    </lineage>
</organism>
<dbReference type="Proteomes" id="UP000012149">
    <property type="component" value="Unassembled WGS sequence"/>
</dbReference>
<proteinExistence type="predicted"/>
<name>M6VUD7_9LEPT</name>
<reference evidence="1 2" key="1">
    <citation type="submission" date="2013-01" db="EMBL/GenBank/DDBJ databases">
        <authorList>
            <person name="Harkins D.M."/>
            <person name="Durkin A.S."/>
            <person name="Brinkac L.M."/>
            <person name="Haft D.H."/>
            <person name="Selengut J.D."/>
            <person name="Sanka R."/>
            <person name="DePew J."/>
            <person name="Purushe J."/>
            <person name="Matthias M.A."/>
            <person name="Vinetz J.M."/>
            <person name="Sutton G.G."/>
            <person name="Nierman W.C."/>
            <person name="Fouts D.E."/>
        </authorList>
    </citation>
    <scope>NUCLEOTIDE SEQUENCE [LARGE SCALE GENOMIC DNA]</scope>
    <source>
        <strain evidence="1 2">CBC1416</strain>
    </source>
</reference>
<gene>
    <name evidence="1" type="ORF">LEP1GSC161_3612</name>
</gene>
<dbReference type="EMBL" id="AKWE02000064">
    <property type="protein sequence ID" value="EMO58746.1"/>
    <property type="molecule type" value="Genomic_DNA"/>
</dbReference>
<sequence>MNLFVIKEVWFRYIFSNQKRDCLELRATCTELADIPVFFLSYYVSGRFSSRIQLLESG</sequence>
<evidence type="ECO:0000313" key="1">
    <source>
        <dbReference type="EMBL" id="EMO58746.1"/>
    </source>
</evidence>
<protein>
    <submittedName>
        <fullName evidence="1">Uncharacterized protein</fullName>
    </submittedName>
</protein>
<comment type="caution">
    <text evidence="1">The sequence shown here is derived from an EMBL/GenBank/DDBJ whole genome shotgun (WGS) entry which is preliminary data.</text>
</comment>
<evidence type="ECO:0000313" key="2">
    <source>
        <dbReference type="Proteomes" id="UP000012149"/>
    </source>
</evidence>